<dbReference type="Proteomes" id="UP000030143">
    <property type="component" value="Unassembled WGS sequence"/>
</dbReference>
<keyword evidence="5" id="KW-0539">Nucleus</keyword>
<dbReference type="GO" id="GO:0000978">
    <property type="term" value="F:RNA polymerase II cis-regulatory region sequence-specific DNA binding"/>
    <property type="evidence" value="ECO:0007669"/>
    <property type="project" value="TreeGrafter"/>
</dbReference>
<dbReference type="GO" id="GO:0006351">
    <property type="term" value="P:DNA-templated transcription"/>
    <property type="evidence" value="ECO:0007669"/>
    <property type="project" value="InterPro"/>
</dbReference>
<dbReference type="GO" id="GO:0008270">
    <property type="term" value="F:zinc ion binding"/>
    <property type="evidence" value="ECO:0007669"/>
    <property type="project" value="InterPro"/>
</dbReference>
<dbReference type="RefSeq" id="XP_016595828.1">
    <property type="nucleotide sequence ID" value="XM_016743106.1"/>
</dbReference>
<name>A0A0A2JCX0_PENEN</name>
<dbReference type="Pfam" id="PF04082">
    <property type="entry name" value="Fungal_trans"/>
    <property type="match status" value="1"/>
</dbReference>
<dbReference type="HOGENOM" id="CLU_258494_0_0_1"/>
<feature type="domain" description="Zn(2)-C6 fungal-type" evidence="8">
    <location>
        <begin position="636"/>
        <end position="666"/>
    </location>
</feature>
<keyword evidence="7" id="KW-0812">Transmembrane</keyword>
<organism evidence="9 10">
    <name type="scientific">Penicillium expansum</name>
    <name type="common">Blue mold rot fungus</name>
    <dbReference type="NCBI Taxonomy" id="27334"/>
    <lineage>
        <taxon>Eukaryota</taxon>
        <taxon>Fungi</taxon>
        <taxon>Dikarya</taxon>
        <taxon>Ascomycota</taxon>
        <taxon>Pezizomycotina</taxon>
        <taxon>Eurotiomycetes</taxon>
        <taxon>Eurotiomycetidae</taxon>
        <taxon>Eurotiales</taxon>
        <taxon>Aspergillaceae</taxon>
        <taxon>Penicillium</taxon>
    </lineage>
</organism>
<evidence type="ECO:0000313" key="9">
    <source>
        <dbReference type="EMBL" id="KGO53189.1"/>
    </source>
</evidence>
<comment type="caution">
    <text evidence="9">The sequence shown here is derived from an EMBL/GenBank/DDBJ whole genome shotgun (WGS) entry which is preliminary data.</text>
</comment>
<evidence type="ECO:0000256" key="1">
    <source>
        <dbReference type="ARBA" id="ARBA00022723"/>
    </source>
</evidence>
<feature type="transmembrane region" description="Helical" evidence="7">
    <location>
        <begin position="1198"/>
        <end position="1220"/>
    </location>
</feature>
<keyword evidence="4" id="KW-0804">Transcription</keyword>
<evidence type="ECO:0000256" key="2">
    <source>
        <dbReference type="ARBA" id="ARBA00023015"/>
    </source>
</evidence>
<keyword evidence="7" id="KW-1133">Transmembrane helix</keyword>
<dbReference type="InterPro" id="IPR036864">
    <property type="entry name" value="Zn2-C6_fun-type_DNA-bd_sf"/>
</dbReference>
<keyword evidence="3" id="KW-0238">DNA-binding</keyword>
<accession>A0A0A2JCX0</accession>
<keyword evidence="1" id="KW-0479">Metal-binding</keyword>
<feature type="transmembrane region" description="Helical" evidence="7">
    <location>
        <begin position="108"/>
        <end position="126"/>
    </location>
</feature>
<dbReference type="GO" id="GO:0000435">
    <property type="term" value="P:positive regulation of transcription from RNA polymerase II promoter by galactose"/>
    <property type="evidence" value="ECO:0007669"/>
    <property type="project" value="TreeGrafter"/>
</dbReference>
<feature type="compositionally biased region" description="Polar residues" evidence="6">
    <location>
        <begin position="483"/>
        <end position="498"/>
    </location>
</feature>
<feature type="transmembrane region" description="Helical" evidence="7">
    <location>
        <begin position="227"/>
        <end position="248"/>
    </location>
</feature>
<feature type="region of interest" description="Disordered" evidence="6">
    <location>
        <begin position="445"/>
        <end position="529"/>
    </location>
</feature>
<dbReference type="EMBL" id="JQFZ01000252">
    <property type="protein sequence ID" value="KGO53189.1"/>
    <property type="molecule type" value="Genomic_DNA"/>
</dbReference>
<feature type="transmembrane region" description="Helical" evidence="7">
    <location>
        <begin position="875"/>
        <end position="895"/>
    </location>
</feature>
<gene>
    <name evidence="9" type="ORF">PEX2_058320</name>
</gene>
<dbReference type="PANTHER" id="PTHR47424">
    <property type="entry name" value="REGULATORY PROTEIN GAL4"/>
    <property type="match status" value="1"/>
</dbReference>
<dbReference type="PROSITE" id="PS00463">
    <property type="entry name" value="ZN2_CY6_FUNGAL_1"/>
    <property type="match status" value="1"/>
</dbReference>
<feature type="transmembrane region" description="Helical" evidence="7">
    <location>
        <begin position="138"/>
        <end position="158"/>
    </location>
</feature>
<feature type="transmembrane region" description="Helical" evidence="7">
    <location>
        <begin position="292"/>
        <end position="311"/>
    </location>
</feature>
<proteinExistence type="predicted"/>
<feature type="region of interest" description="Disordered" evidence="6">
    <location>
        <begin position="797"/>
        <end position="816"/>
    </location>
</feature>
<protein>
    <submittedName>
        <fullName evidence="9">Transcription factor, fungi</fullName>
    </submittedName>
</protein>
<evidence type="ECO:0000256" key="4">
    <source>
        <dbReference type="ARBA" id="ARBA00023163"/>
    </source>
</evidence>
<evidence type="ECO:0000256" key="6">
    <source>
        <dbReference type="SAM" id="MobiDB-lite"/>
    </source>
</evidence>
<dbReference type="CDD" id="cd12148">
    <property type="entry name" value="fungal_TF_MHR"/>
    <property type="match status" value="1"/>
</dbReference>
<dbReference type="Gene3D" id="4.10.240.10">
    <property type="entry name" value="Zn(2)-C6 fungal-type DNA-binding domain"/>
    <property type="match status" value="1"/>
</dbReference>
<feature type="compositionally biased region" description="Basic and acidic residues" evidence="6">
    <location>
        <begin position="708"/>
        <end position="720"/>
    </location>
</feature>
<dbReference type="CDD" id="cd00067">
    <property type="entry name" value="GAL4"/>
    <property type="match status" value="1"/>
</dbReference>
<feature type="transmembrane region" description="Helical" evidence="7">
    <location>
        <begin position="331"/>
        <end position="352"/>
    </location>
</feature>
<feature type="compositionally biased region" description="Basic and acidic residues" evidence="6">
    <location>
        <begin position="445"/>
        <end position="456"/>
    </location>
</feature>
<dbReference type="GO" id="GO:0000981">
    <property type="term" value="F:DNA-binding transcription factor activity, RNA polymerase II-specific"/>
    <property type="evidence" value="ECO:0007669"/>
    <property type="project" value="InterPro"/>
</dbReference>
<dbReference type="SMART" id="SM00906">
    <property type="entry name" value="Fungal_trans"/>
    <property type="match status" value="1"/>
</dbReference>
<feature type="transmembrane region" description="Helical" evidence="7">
    <location>
        <begin position="75"/>
        <end position="96"/>
    </location>
</feature>
<dbReference type="PROSITE" id="PS50048">
    <property type="entry name" value="ZN2_CY6_FUNGAL_2"/>
    <property type="match status" value="1"/>
</dbReference>
<dbReference type="PANTHER" id="PTHR47424:SF3">
    <property type="entry name" value="REGULATORY PROTEIN GAL4"/>
    <property type="match status" value="1"/>
</dbReference>
<dbReference type="GeneID" id="27678525"/>
<dbReference type="SMART" id="SM00066">
    <property type="entry name" value="GAL4"/>
    <property type="match status" value="1"/>
</dbReference>
<evidence type="ECO:0000256" key="7">
    <source>
        <dbReference type="SAM" id="Phobius"/>
    </source>
</evidence>
<evidence type="ECO:0000256" key="5">
    <source>
        <dbReference type="ARBA" id="ARBA00023242"/>
    </source>
</evidence>
<evidence type="ECO:0000313" key="10">
    <source>
        <dbReference type="Proteomes" id="UP000030143"/>
    </source>
</evidence>
<dbReference type="InterPro" id="IPR051127">
    <property type="entry name" value="Fungal_SecMet_Regulators"/>
</dbReference>
<keyword evidence="2" id="KW-0805">Transcription regulation</keyword>
<feature type="compositionally biased region" description="Basic and acidic residues" evidence="6">
    <location>
        <begin position="464"/>
        <end position="481"/>
    </location>
</feature>
<dbReference type="InterPro" id="IPR007219">
    <property type="entry name" value="XnlR_reg_dom"/>
</dbReference>
<dbReference type="GO" id="GO:0005634">
    <property type="term" value="C:nucleus"/>
    <property type="evidence" value="ECO:0007669"/>
    <property type="project" value="TreeGrafter"/>
</dbReference>
<keyword evidence="10" id="KW-1185">Reference proteome</keyword>
<sequence>MPAIPFIASFLEHAIVHRATASPPNVTAAASSSQLEVVCAWPVSGQYGPGTRFLYYILIAACVVARKVEWIRNACLAAVLLFPAIAALHGIVLAALHVDGAIDMDVYGAFQLCAIGILTAPATVRLSRTYFNNPGRDIIFLWTVLLLVGLVSLIVEFMRLNPTICPGDDPASIFWASTGGAKGGVFQYGSNCSIVCNTDDGPFSPLRLDAADNIYVIPVPHELTFNATTLIAAACCIPAILSLVSMWIKILDDNWEKFSTGKPKQKPDDLILGTNGATINHMTGITNKISKWLALIEIPVFAAAVLGILVKGEMNFWSTPLRYQTEPIQSIGQWAPIVGTALAALGSLYLLLSADMKAAEKEDGQQQEIIVGKCQNCDCAVSDTGSSSRRDSRTSAERQDLDMELKAIRRHTTNQTNITQPDLGRRKVARLFNAASDFMTTKAHNQIEKTGFKPEAKTTYPETPGERYKNSDLQKQIDKYKRSSTPDNRSRAGSSRGSVDNGEGSSRRPRSPTRRSVPTPAVSRPRSLSSCVRVRGLATTVESVRYNVDLAKQSTIYFGGQPHSFITGASELVLSTPRQHRIAIRSTPARHNPRKSSIPAAPDPTIIVRYYQMASNSPDNETPNGRPSKRRRVAVACDACRTRKSRCDGKRPSCSLCQDLGFECVYTPPPAATNLIVQKDYLHGLEDRVKRLEESFGAVRGDLDGLAKRVDRGPEKDRKRGSAISGHNVGESQGDARIATPMPNLIGTEDSVDGMGAVIFEDEEDSGFFGPSSNIAFLRHLSSAIVQPGYFPSPGAAEGGFVNASRPSSPPRQRGQDQRIQVNIFALPPQANTLELIQRYFSNTGLLFPYIYPPFFLDIYHQMVRENFSRVRRTWLGLLNMVLAMATIAAIPGSASADARIKESDVFYQRGVGLCGSEILRGTTLEVVQYLLLMGQYLQGTQKSIQAWTVHGLAVKAALQLGLHSRHASKLFSPMEQEMRKRTWYGCVVLDRTLSMTFGRPAAIPDSYVKLELPMKREFEDSTGPADEDPAALSVVFFNSTIGLYKQLWNVLELLYGQNIGCDGPLPVSETVAHIFGLEQQLFSWERSLAHPLQLISSASIANLPHDQMSSNSQYLSLKFQVILTLRYLNLRVLLHRPILVKFITASRSPDRDPQDMRLLQQIGMNSLHICADSAMEIIDIVHHMVSEPGWKHSLLGAWWFSLYYTFNAALVLIGVVWIYRDTNLTSSPMTDQTSKARHYPGRAVAALSRLDERNRLIDRCRYYLEQFSKVLNDHETNFDASITTLPVLHGNRAGLTGDDFNFSPFGMELGEFMMDGDLVAMMDRQGLIPVDPDSAFTA</sequence>
<dbReference type="InterPro" id="IPR001138">
    <property type="entry name" value="Zn2Cys6_DnaBD"/>
</dbReference>
<evidence type="ECO:0000256" key="3">
    <source>
        <dbReference type="ARBA" id="ARBA00023125"/>
    </source>
</evidence>
<dbReference type="Pfam" id="PF00172">
    <property type="entry name" value="Zn_clus"/>
    <property type="match status" value="1"/>
</dbReference>
<dbReference type="SUPFAM" id="SSF57701">
    <property type="entry name" value="Zn2/Cys6 DNA-binding domain"/>
    <property type="match status" value="1"/>
</dbReference>
<dbReference type="VEuPathDB" id="FungiDB:PEXP_034300"/>
<feature type="region of interest" description="Disordered" evidence="6">
    <location>
        <begin position="708"/>
        <end position="737"/>
    </location>
</feature>
<reference evidence="9 10" key="1">
    <citation type="journal article" date="2015" name="Mol. Plant Microbe Interact.">
        <title>Genome, transcriptome, and functional analyses of Penicillium expansum provide new insights into secondary metabolism and pathogenicity.</title>
        <authorList>
            <person name="Ballester A.R."/>
            <person name="Marcet-Houben M."/>
            <person name="Levin E."/>
            <person name="Sela N."/>
            <person name="Selma-Lazaro C."/>
            <person name="Carmona L."/>
            <person name="Wisniewski M."/>
            <person name="Droby S."/>
            <person name="Gonzalez-Candelas L."/>
            <person name="Gabaldon T."/>
        </authorList>
    </citation>
    <scope>NUCLEOTIDE SEQUENCE [LARGE SCALE GENOMIC DNA]</scope>
    <source>
        <strain evidence="9 10">MD-8</strain>
    </source>
</reference>
<dbReference type="STRING" id="27334.A0A0A2JCX0"/>
<keyword evidence="7" id="KW-0472">Membrane</keyword>
<evidence type="ECO:0000259" key="8">
    <source>
        <dbReference type="PROSITE" id="PS50048"/>
    </source>
</evidence>